<dbReference type="AlphaFoldDB" id="A0A140L3X0"/>
<evidence type="ECO:0000313" key="3">
    <source>
        <dbReference type="Proteomes" id="UP000070427"/>
    </source>
</evidence>
<evidence type="ECO:0008006" key="4">
    <source>
        <dbReference type="Google" id="ProtNLM"/>
    </source>
</evidence>
<feature type="transmembrane region" description="Helical" evidence="1">
    <location>
        <begin position="12"/>
        <end position="30"/>
    </location>
</feature>
<evidence type="ECO:0000256" key="1">
    <source>
        <dbReference type="SAM" id="Phobius"/>
    </source>
</evidence>
<evidence type="ECO:0000313" key="2">
    <source>
        <dbReference type="EMBL" id="KXG75245.1"/>
    </source>
</evidence>
<dbReference type="STRING" id="520764.AN618_19680"/>
<comment type="caution">
    <text evidence="2">The sequence shown here is derived from an EMBL/GenBank/DDBJ whole genome shotgun (WGS) entry which is preliminary data.</text>
</comment>
<sequence length="144" mass="16743">MNIADVDVQLLFLAGALSSGIIAGLFFDIYRRIRRFLRPGPFLTAVGDFAYWAFTALVTFYIIYKINYGQVRGYLFLGFATGLLVYSSAVSPYFIRISIKLERIFLKTACFPRRIFGLTMRWKAVKLLKRIVEETRRLMAKRKY</sequence>
<dbReference type="Proteomes" id="UP000070427">
    <property type="component" value="Unassembled WGS sequence"/>
</dbReference>
<gene>
    <name evidence="2" type="ORF">AN618_19680</name>
</gene>
<reference evidence="2 3" key="1">
    <citation type="submission" date="2015-12" db="EMBL/GenBank/DDBJ databases">
        <title>Draft genome sequnece of Fervidicola ferrireducens strain Y170.</title>
        <authorList>
            <person name="Patel B.K."/>
        </authorList>
    </citation>
    <scope>NUCLEOTIDE SEQUENCE [LARGE SCALE GENOMIC DNA]</scope>
    <source>
        <strain evidence="2 3">Y170</strain>
    </source>
</reference>
<dbReference type="InterPro" id="IPR019074">
    <property type="entry name" value="YabQ"/>
</dbReference>
<organism evidence="2 3">
    <name type="scientific">Fervidicola ferrireducens</name>
    <dbReference type="NCBI Taxonomy" id="520764"/>
    <lineage>
        <taxon>Bacteria</taxon>
        <taxon>Bacillati</taxon>
        <taxon>Bacillota</taxon>
        <taxon>Clostridia</taxon>
        <taxon>Thermosediminibacterales</taxon>
        <taxon>Thermosediminibacteraceae</taxon>
        <taxon>Fervidicola</taxon>
    </lineage>
</organism>
<dbReference type="RefSeq" id="WP_066354461.1">
    <property type="nucleotide sequence ID" value="NZ_LOED01000029.1"/>
</dbReference>
<dbReference type="OrthoDB" id="1685240at2"/>
<accession>A0A140L3X0</accession>
<feature type="transmembrane region" description="Helical" evidence="1">
    <location>
        <begin position="42"/>
        <end position="63"/>
    </location>
</feature>
<dbReference type="EMBL" id="LOED01000029">
    <property type="protein sequence ID" value="KXG75245.1"/>
    <property type="molecule type" value="Genomic_DNA"/>
</dbReference>
<protein>
    <recommendedName>
        <fullName evidence="4">Spore cortex biosynthesis protein YabQ</fullName>
    </recommendedName>
</protein>
<keyword evidence="1" id="KW-0472">Membrane</keyword>
<dbReference type="Pfam" id="PF09578">
    <property type="entry name" value="Spore_YabQ"/>
    <property type="match status" value="1"/>
</dbReference>
<keyword evidence="1" id="KW-0812">Transmembrane</keyword>
<keyword evidence="1" id="KW-1133">Transmembrane helix</keyword>
<dbReference type="InParanoid" id="A0A140L3X0"/>
<keyword evidence="3" id="KW-1185">Reference proteome</keyword>
<name>A0A140L3X0_9FIRM</name>
<feature type="transmembrane region" description="Helical" evidence="1">
    <location>
        <begin position="75"/>
        <end position="95"/>
    </location>
</feature>
<dbReference type="NCBIfam" id="TIGR02893">
    <property type="entry name" value="spore_yabQ"/>
    <property type="match status" value="1"/>
</dbReference>
<proteinExistence type="predicted"/>